<dbReference type="SUPFAM" id="SSF49265">
    <property type="entry name" value="Fibronectin type III"/>
    <property type="match status" value="1"/>
</dbReference>
<keyword evidence="2" id="KW-0119">Carbohydrate metabolism</keyword>
<name>A0ABW2WRM0_9ACTN</name>
<dbReference type="CDD" id="cd00063">
    <property type="entry name" value="FN3"/>
    <property type="match status" value="2"/>
</dbReference>
<dbReference type="PROSITE" id="PS50022">
    <property type="entry name" value="FA58C_3"/>
    <property type="match status" value="1"/>
</dbReference>
<dbReference type="SUPFAM" id="SSF49785">
    <property type="entry name" value="Galactose-binding domain-like"/>
    <property type="match status" value="1"/>
</dbReference>
<evidence type="ECO:0000313" key="5">
    <source>
        <dbReference type="Proteomes" id="UP001596915"/>
    </source>
</evidence>
<feature type="domain" description="F5/8 type C" evidence="3">
    <location>
        <begin position="966"/>
        <end position="1116"/>
    </location>
</feature>
<dbReference type="SUPFAM" id="SSF51445">
    <property type="entry name" value="(Trans)glycosidases"/>
    <property type="match status" value="1"/>
</dbReference>
<dbReference type="Gene3D" id="2.60.40.10">
    <property type="entry name" value="Immunoglobulins"/>
    <property type="match status" value="1"/>
</dbReference>
<proteinExistence type="predicted"/>
<dbReference type="PROSITE" id="PS51318">
    <property type="entry name" value="TAT"/>
    <property type="match status" value="1"/>
</dbReference>
<evidence type="ECO:0000259" key="3">
    <source>
        <dbReference type="PROSITE" id="PS50022"/>
    </source>
</evidence>
<dbReference type="InterPro" id="IPR000421">
    <property type="entry name" value="FA58C"/>
</dbReference>
<dbReference type="SMART" id="SM00060">
    <property type="entry name" value="FN3"/>
    <property type="match status" value="2"/>
</dbReference>
<evidence type="ECO:0000256" key="2">
    <source>
        <dbReference type="ARBA" id="ARBA00023326"/>
    </source>
</evidence>
<keyword evidence="1" id="KW-0378">Hydrolase</keyword>
<reference evidence="5" key="1">
    <citation type="journal article" date="2019" name="Int. J. Syst. Evol. Microbiol.">
        <title>The Global Catalogue of Microorganisms (GCM) 10K type strain sequencing project: providing services to taxonomists for standard genome sequencing and annotation.</title>
        <authorList>
            <consortium name="The Broad Institute Genomics Platform"/>
            <consortium name="The Broad Institute Genome Sequencing Center for Infectious Disease"/>
            <person name="Wu L."/>
            <person name="Ma J."/>
        </authorList>
    </citation>
    <scope>NUCLEOTIDE SEQUENCE [LARGE SCALE GENOMIC DNA]</scope>
    <source>
        <strain evidence="5">JCM 12607</strain>
    </source>
</reference>
<dbReference type="InterPro" id="IPR006311">
    <property type="entry name" value="TAT_signal"/>
</dbReference>
<evidence type="ECO:0000313" key="4">
    <source>
        <dbReference type="EMBL" id="MFD0622133.1"/>
    </source>
</evidence>
<dbReference type="InterPro" id="IPR013783">
    <property type="entry name" value="Ig-like_fold"/>
</dbReference>
<dbReference type="PANTHER" id="PTHR47135">
    <property type="entry name" value="FIBRONECTIN TYPE III DOMAIN-CONTAINING PROTEIN 7"/>
    <property type="match status" value="1"/>
</dbReference>
<dbReference type="PANTHER" id="PTHR47135:SF3">
    <property type="entry name" value="FIBRONECTIN TYPE-III DOMAIN-CONTAINING PROTEIN"/>
    <property type="match status" value="1"/>
</dbReference>
<gene>
    <name evidence="4" type="ORF">ACFQ2K_04225</name>
</gene>
<organism evidence="4 5">
    <name type="scientific">Streptomyces sanglieri</name>
    <dbReference type="NCBI Taxonomy" id="193460"/>
    <lineage>
        <taxon>Bacteria</taxon>
        <taxon>Bacillati</taxon>
        <taxon>Actinomycetota</taxon>
        <taxon>Actinomycetes</taxon>
        <taxon>Kitasatosporales</taxon>
        <taxon>Streptomycetaceae</taxon>
        <taxon>Streptomyces</taxon>
    </lineage>
</organism>
<dbReference type="Gene3D" id="3.20.20.80">
    <property type="entry name" value="Glycosidases"/>
    <property type="match status" value="1"/>
</dbReference>
<sequence>MEASRRTVIKAGLAGAGAALISVNGAPGRAFAADASAGEPLIVSIAPGAAAPLAPNFGGYNPDFQVVGMNFADPQAARLARELRAGTLRYPSGTDSDYFDLRSGDVRPEWAAQFFGKMTAFDTSQDDAHVIGAKPDLHRLAGYKALLDDVQADTVIIINGFTDTPESAAAVAGYCLANNIRVAAFELSNEGWLLPTFFMDATDYATRMKPYYDAIKAVDPAAQVNVMFSQGEAPAWDQALGAYPDKYWDGISFHMYGGGDRYSTFDDAVKDLNTRLADRTNSYIDSYYLAKGRPDMRVFVSEFNSTPSTMTALSTSGIIRTLYNGIFAAEFVTRLSAHQNVDRVMLHGLVQFGTTFTKPYLDTMKSVYERGETLDTAGFEYGIVRHGSALALAVCLDAINRSSHTLATSTSEAVVTVPKHGGTVPAVHTQAYVGLDGYDSLVITNKSATAHSLTLQWGGVTLPGPFDTLFISSDDPRAENTAAAPGSIVMTEGSASGVVAVPAYCVMRVRWKRARTSLDPALVTRNGANILSAQPHGRRVKVAWTPALGTGDYLVLCRDANGTVVRRRVTRKTEATFAGLALGKAYEFTVAPLAKKRQGTASQPCHVLLTAPAAPLLEAAAPGDGSVNVSWQPVVGANSYIVRHGAVGNENTIDAGNAIGLRVRGIANGEACTFTVHAVNGYGESSASNALVATPSADVPYAPHTVLAAAGNGGTAVWWKPSYKRIASSNLESGSVDWALNGPWEVVSLPGADGPLANGIGMSKRLAISGSGTALFGPDVVANHFVGAELAFSEPLSGSAGLVLRYSDAANYLFAVFDFVTAKHSIGRVLNGETTILGSTPAITDPYAMPTAGRQVTYRFELNAATLALFRDGSEVLRVSSGSLQESAPGRAGVISNGSSVNVDRLHVEADTATGFDVLRAEGPVGPYTVVASNHPDQSLVDTASSSADNYYKVVAVTGEVRSADASHPAPSRLKNLARDATITASSTLAGTATAKLVDGITNLDSSRWVSQSGEPHDLEFAWSSAKAIGRVCVHTGFMANRGFQVADFEVQQWDGATWQTVTAVADNDRDVYVGTFNDLSFVPVTTKRVRLHITKACAAPGYTNARVLEVEIYGK</sequence>
<comment type="caution">
    <text evidence="4">The sequence shown here is derived from an EMBL/GenBank/DDBJ whole genome shotgun (WGS) entry which is preliminary data.</text>
</comment>
<dbReference type="Gene3D" id="2.60.120.260">
    <property type="entry name" value="Galactose-binding domain-like"/>
    <property type="match status" value="1"/>
</dbReference>
<dbReference type="Pfam" id="PF00754">
    <property type="entry name" value="F5_F8_type_C"/>
    <property type="match status" value="1"/>
</dbReference>
<accession>A0ABW2WRM0</accession>
<protein>
    <submittedName>
        <fullName evidence="4">Discoidin domain-containing protein</fullName>
    </submittedName>
</protein>
<keyword evidence="2" id="KW-0624">Polysaccharide degradation</keyword>
<dbReference type="Proteomes" id="UP001596915">
    <property type="component" value="Unassembled WGS sequence"/>
</dbReference>
<dbReference type="InterPro" id="IPR017853">
    <property type="entry name" value="GH"/>
</dbReference>
<dbReference type="InterPro" id="IPR003961">
    <property type="entry name" value="FN3_dom"/>
</dbReference>
<dbReference type="EMBL" id="JBHTGL010000005">
    <property type="protein sequence ID" value="MFD0622133.1"/>
    <property type="molecule type" value="Genomic_DNA"/>
</dbReference>
<dbReference type="InterPro" id="IPR008979">
    <property type="entry name" value="Galactose-bd-like_sf"/>
</dbReference>
<dbReference type="InterPro" id="IPR036116">
    <property type="entry name" value="FN3_sf"/>
</dbReference>
<keyword evidence="1" id="KW-0326">Glycosidase</keyword>
<dbReference type="Gene3D" id="2.60.120.560">
    <property type="entry name" value="Exo-inulinase, domain 1"/>
    <property type="match status" value="1"/>
</dbReference>
<evidence type="ECO:0000256" key="1">
    <source>
        <dbReference type="ARBA" id="ARBA00023295"/>
    </source>
</evidence>
<keyword evidence="5" id="KW-1185">Reference proteome</keyword>